<evidence type="ECO:0000313" key="2">
    <source>
        <dbReference type="EMBL" id="CAL1682956.1"/>
    </source>
</evidence>
<sequence>MMVAVAYQRIRDTQKTFHLLIERAGSHGKLGLGVSVSHITRDDRPNTSLRRTLENTRAPGTPGESLEESDLAENAREIAAPDCVSQLHEKSRNQDPIGTACYSERISSSAGKLCFLTQRGRGMLHRTSPT</sequence>
<protein>
    <submittedName>
        <fullName evidence="2">Uncharacterized protein</fullName>
    </submittedName>
</protein>
<reference evidence="2" key="1">
    <citation type="submission" date="2024-04" db="EMBL/GenBank/DDBJ databases">
        <authorList>
            <consortium name="Molecular Ecology Group"/>
        </authorList>
    </citation>
    <scope>NUCLEOTIDE SEQUENCE</scope>
</reference>
<dbReference type="Proteomes" id="UP001497644">
    <property type="component" value="Chromosome 4"/>
</dbReference>
<name>A0AAV2NRC8_9HYME</name>
<dbReference type="AlphaFoldDB" id="A0AAV2NRC8"/>
<evidence type="ECO:0000313" key="3">
    <source>
        <dbReference type="Proteomes" id="UP001497644"/>
    </source>
</evidence>
<evidence type="ECO:0000256" key="1">
    <source>
        <dbReference type="SAM" id="MobiDB-lite"/>
    </source>
</evidence>
<proteinExistence type="predicted"/>
<dbReference type="EMBL" id="OZ034827">
    <property type="protein sequence ID" value="CAL1682956.1"/>
    <property type="molecule type" value="Genomic_DNA"/>
</dbReference>
<accession>A0AAV2NRC8</accession>
<gene>
    <name evidence="2" type="ORF">LPLAT_LOCUS8788</name>
</gene>
<feature type="region of interest" description="Disordered" evidence="1">
    <location>
        <begin position="41"/>
        <end position="71"/>
    </location>
</feature>
<keyword evidence="3" id="KW-1185">Reference proteome</keyword>
<organism evidence="2 3">
    <name type="scientific">Lasius platythorax</name>
    <dbReference type="NCBI Taxonomy" id="488582"/>
    <lineage>
        <taxon>Eukaryota</taxon>
        <taxon>Metazoa</taxon>
        <taxon>Ecdysozoa</taxon>
        <taxon>Arthropoda</taxon>
        <taxon>Hexapoda</taxon>
        <taxon>Insecta</taxon>
        <taxon>Pterygota</taxon>
        <taxon>Neoptera</taxon>
        <taxon>Endopterygota</taxon>
        <taxon>Hymenoptera</taxon>
        <taxon>Apocrita</taxon>
        <taxon>Aculeata</taxon>
        <taxon>Formicoidea</taxon>
        <taxon>Formicidae</taxon>
        <taxon>Formicinae</taxon>
        <taxon>Lasius</taxon>
        <taxon>Lasius</taxon>
    </lineage>
</organism>